<dbReference type="Proteomes" id="UP001055439">
    <property type="component" value="Chromosome 10"/>
</dbReference>
<organism evidence="2 3">
    <name type="scientific">Musa troglodytarum</name>
    <name type="common">fe'i banana</name>
    <dbReference type="NCBI Taxonomy" id="320322"/>
    <lineage>
        <taxon>Eukaryota</taxon>
        <taxon>Viridiplantae</taxon>
        <taxon>Streptophyta</taxon>
        <taxon>Embryophyta</taxon>
        <taxon>Tracheophyta</taxon>
        <taxon>Spermatophyta</taxon>
        <taxon>Magnoliopsida</taxon>
        <taxon>Liliopsida</taxon>
        <taxon>Zingiberales</taxon>
        <taxon>Musaceae</taxon>
        <taxon>Musa</taxon>
    </lineage>
</organism>
<gene>
    <name evidence="2" type="ORF">MUK42_20088</name>
</gene>
<feature type="region of interest" description="Disordered" evidence="1">
    <location>
        <begin position="17"/>
        <end position="52"/>
    </location>
</feature>
<evidence type="ECO:0000313" key="3">
    <source>
        <dbReference type="Proteomes" id="UP001055439"/>
    </source>
</evidence>
<name>A0A9E7EPR9_9LILI</name>
<proteinExistence type="predicted"/>
<keyword evidence="3" id="KW-1185">Reference proteome</keyword>
<reference evidence="2" key="1">
    <citation type="submission" date="2022-05" db="EMBL/GenBank/DDBJ databases">
        <title>The Musa troglodytarum L. genome provides insights into the mechanism of non-climacteric behaviour and enrichment of carotenoids.</title>
        <authorList>
            <person name="Wang J."/>
        </authorList>
    </citation>
    <scope>NUCLEOTIDE SEQUENCE</scope>
    <source>
        <tissue evidence="2">Leaf</tissue>
    </source>
</reference>
<evidence type="ECO:0000313" key="2">
    <source>
        <dbReference type="EMBL" id="URD80465.1"/>
    </source>
</evidence>
<feature type="non-terminal residue" evidence="2">
    <location>
        <position position="279"/>
    </location>
</feature>
<dbReference type="AlphaFoldDB" id="A0A9E7EPR9"/>
<sequence length="279" mass="32477">MDADDWKYNANRNLEKTLEWETKGDNKRGNSREKITSKEMKRMEKREDGRRDNDIKSITTKEMKEELYIHVNNIEIHATRHISKIGILELYGLDANEANPILYTYEGVYIRYFRGGKTVNSHFWDQLKVAVTHVVHQRNSTGPICSKAMSSAPSVLQTGRCAYQFLSLSTCSNSMLLSTIRCLLRAFWKRAKLIQTWLWSILNSKDGSTMRYVMSSSFVSLLITKRMFLETDVLTGLRQRGNHNSLTRESSKVIDVKDQIKASHSEVRIRSLRRQEERY</sequence>
<dbReference type="EMBL" id="CP097503">
    <property type="protein sequence ID" value="URD80465.1"/>
    <property type="molecule type" value="Genomic_DNA"/>
</dbReference>
<accession>A0A9E7EPR9</accession>
<protein>
    <submittedName>
        <fullName evidence="2">Uncharacterized protein</fullName>
    </submittedName>
</protein>
<evidence type="ECO:0000256" key="1">
    <source>
        <dbReference type="SAM" id="MobiDB-lite"/>
    </source>
</evidence>